<dbReference type="AlphaFoldDB" id="A0A0M0K9K7"/>
<evidence type="ECO:0000256" key="2">
    <source>
        <dbReference type="ARBA" id="ARBA00022803"/>
    </source>
</evidence>
<comment type="caution">
    <text evidence="5">The sequence shown here is derived from an EMBL/GenBank/DDBJ whole genome shotgun (WGS) entry which is preliminary data.</text>
</comment>
<keyword evidence="1" id="KW-0677">Repeat</keyword>
<dbReference type="OrthoDB" id="309339at2759"/>
<sequence length="367" mass="39433">MARTTRLQATRRAAASSGDGGTATASARPGHLPVSLATTIPDNERSLMDLAASAAFEAGNVLYVLGRGAEAEAHWQRAARRNPRHAESRSNIGVAHYSARRFAEAASAFEVAVGVAPGFAESYQNLGAARKALGDADRALEAYRTASHLAPLGHEARRGAALVLRERGRLGEALHWLRSARVLSPSEAQIALDVGIVHDYAERRAEAMDAYETAYRLLRARHPDPKMDDEQHTRASAAVGIPSLHQARYLYGRAAKSMAYWRAWDAYNAFLRSAIRNPEVLPTLNVDPVGALTSPLTSAELLAVSRAATAAKLGLQEAPIDSFTRIRSLPTSAAIEAMAREGLHLAINLNGHHWNAASETVMASDCL</sequence>
<feature type="region of interest" description="Disordered" evidence="4">
    <location>
        <begin position="1"/>
        <end position="34"/>
    </location>
</feature>
<evidence type="ECO:0000256" key="4">
    <source>
        <dbReference type="SAM" id="MobiDB-lite"/>
    </source>
</evidence>
<dbReference type="SMART" id="SM00028">
    <property type="entry name" value="TPR"/>
    <property type="match status" value="5"/>
</dbReference>
<evidence type="ECO:0000313" key="6">
    <source>
        <dbReference type="Proteomes" id="UP000037460"/>
    </source>
</evidence>
<evidence type="ECO:0000256" key="3">
    <source>
        <dbReference type="PROSITE-ProRule" id="PRU00339"/>
    </source>
</evidence>
<protein>
    <submittedName>
        <fullName evidence="5">Tpr repeat-containing protein</fullName>
    </submittedName>
</protein>
<keyword evidence="2 3" id="KW-0802">TPR repeat</keyword>
<keyword evidence="6" id="KW-1185">Reference proteome</keyword>
<gene>
    <name evidence="5" type="ORF">Ctob_016459</name>
</gene>
<dbReference type="Proteomes" id="UP000037460">
    <property type="component" value="Unassembled WGS sequence"/>
</dbReference>
<dbReference type="Gene3D" id="1.25.40.10">
    <property type="entry name" value="Tetratricopeptide repeat domain"/>
    <property type="match status" value="1"/>
</dbReference>
<name>A0A0M0K9K7_9EUKA</name>
<proteinExistence type="predicted"/>
<dbReference type="PROSITE" id="PS50005">
    <property type="entry name" value="TPR"/>
    <property type="match status" value="2"/>
</dbReference>
<dbReference type="Pfam" id="PF13432">
    <property type="entry name" value="TPR_16"/>
    <property type="match status" value="2"/>
</dbReference>
<dbReference type="InterPro" id="IPR019734">
    <property type="entry name" value="TPR_rpt"/>
</dbReference>
<organism evidence="5 6">
    <name type="scientific">Chrysochromulina tobinii</name>
    <dbReference type="NCBI Taxonomy" id="1460289"/>
    <lineage>
        <taxon>Eukaryota</taxon>
        <taxon>Haptista</taxon>
        <taxon>Haptophyta</taxon>
        <taxon>Prymnesiophyceae</taxon>
        <taxon>Prymnesiales</taxon>
        <taxon>Chrysochromulinaceae</taxon>
        <taxon>Chrysochromulina</taxon>
    </lineage>
</organism>
<accession>A0A0M0K9K7</accession>
<feature type="compositionally biased region" description="Low complexity" evidence="4">
    <location>
        <begin position="1"/>
        <end position="28"/>
    </location>
</feature>
<dbReference type="EMBL" id="JWZX01000847">
    <property type="protein sequence ID" value="KOO35495.1"/>
    <property type="molecule type" value="Genomic_DNA"/>
</dbReference>
<feature type="repeat" description="TPR" evidence="3">
    <location>
        <begin position="120"/>
        <end position="153"/>
    </location>
</feature>
<reference evidence="6" key="1">
    <citation type="journal article" date="2015" name="PLoS Genet.">
        <title>Genome Sequence and Transcriptome Analyses of Chrysochromulina tobin: Metabolic Tools for Enhanced Algal Fitness in the Prominent Order Prymnesiales (Haptophyceae).</title>
        <authorList>
            <person name="Hovde B.T."/>
            <person name="Deodato C.R."/>
            <person name="Hunsperger H.M."/>
            <person name="Ryken S.A."/>
            <person name="Yost W."/>
            <person name="Jha R.K."/>
            <person name="Patterson J."/>
            <person name="Monnat R.J. Jr."/>
            <person name="Barlow S.B."/>
            <person name="Starkenburg S.R."/>
            <person name="Cattolico R.A."/>
        </authorList>
    </citation>
    <scope>NUCLEOTIDE SEQUENCE</scope>
    <source>
        <strain evidence="6">CCMP291</strain>
    </source>
</reference>
<dbReference type="InterPro" id="IPR011990">
    <property type="entry name" value="TPR-like_helical_dom_sf"/>
</dbReference>
<dbReference type="PANTHER" id="PTHR44227">
    <property type="match status" value="1"/>
</dbReference>
<dbReference type="PANTHER" id="PTHR44227:SF3">
    <property type="entry name" value="PROTEIN O-MANNOSYL-TRANSFERASE TMTC4"/>
    <property type="match status" value="1"/>
</dbReference>
<evidence type="ECO:0000256" key="1">
    <source>
        <dbReference type="ARBA" id="ARBA00022737"/>
    </source>
</evidence>
<dbReference type="InterPro" id="IPR052346">
    <property type="entry name" value="O-mannosyl-transferase_TMTC"/>
</dbReference>
<feature type="repeat" description="TPR" evidence="3">
    <location>
        <begin position="86"/>
        <end position="119"/>
    </location>
</feature>
<evidence type="ECO:0000313" key="5">
    <source>
        <dbReference type="EMBL" id="KOO35495.1"/>
    </source>
</evidence>
<dbReference type="SUPFAM" id="SSF48452">
    <property type="entry name" value="TPR-like"/>
    <property type="match status" value="1"/>
</dbReference>